<dbReference type="Gene3D" id="3.40.630.40">
    <property type="entry name" value="Zn-dependent exopeptidases"/>
    <property type="match status" value="1"/>
</dbReference>
<dbReference type="OrthoDB" id="9806267at2"/>
<evidence type="ECO:0000313" key="4">
    <source>
        <dbReference type="Proteomes" id="UP000000557"/>
    </source>
</evidence>
<dbReference type="SMART" id="SM00646">
    <property type="entry name" value="Ami_3"/>
    <property type="match status" value="1"/>
</dbReference>
<dbReference type="SUPFAM" id="SSF53187">
    <property type="entry name" value="Zn-dependent exopeptidases"/>
    <property type="match status" value="1"/>
</dbReference>
<dbReference type="Proteomes" id="UP000000557">
    <property type="component" value="Chromosome"/>
</dbReference>
<accession>Q7NM04</accession>
<feature type="signal peptide" evidence="1">
    <location>
        <begin position="1"/>
        <end position="29"/>
    </location>
</feature>
<protein>
    <submittedName>
        <fullName evidence="3">N-acetylmuramoyl-L-alanine amidase</fullName>
    </submittedName>
</protein>
<feature type="domain" description="MurNAc-LAA" evidence="2">
    <location>
        <begin position="464"/>
        <end position="573"/>
    </location>
</feature>
<sequence length="577" mass="63141">MRNKRVVLWSASSVLAWASCLVCCSTALAMPQLTGWQFDSQAQQLSFFTRGSVQPRIQIVEKPRRVVVDLPGADVFAPSDAPVSSGPVRFVRAGQFDPQTARMVMELAEDGPQLQPEQVRVRQVAPDQWLVQLLPNVPPPPSAPAAPPVVAPPLTMPPAVGRRVLVGGIEVRPEGFLVKTGGYVRSDARLLEEQPPRVVVDIEEAELAKNFAERNLAVNQQGVTRLRTGQFQDDPPLVRVVLDLGAGAANAWEARYSADLGGVLIRPAGSAPAATAPTGEKVSLQSAQLTPEGLVFNSDLPPRLETNWENPNEFRIVFSPAQLPANFSGPLIDAASPIDNLNIRQVDDRTVVALVRVLPGTRVGDPRPLDGERRRVLVPLYRRSTTPTTPVPDSYDPLPNGSGRRIVLDAGHGGKDPGAMREGVREKDLNLAIVRRLNNKLRAAGYYTILARSDDTFISLGERVDITKATQGDIFVSVHVNTMPSRSDIQGIETYYTHSRSARLAYVLHRRLVERTGKPDRGVRVRGLYVTRHNAVPAVLLEVGFLTNPEERAQLQQPEYQELIADAIAQGLQDYAR</sequence>
<dbReference type="RefSeq" id="WP_011140967.1">
    <property type="nucleotide sequence ID" value="NC_005125.1"/>
</dbReference>
<dbReference type="STRING" id="251221.gene:10758443"/>
<feature type="chain" id="PRO_5004291904" evidence="1">
    <location>
        <begin position="30"/>
        <end position="577"/>
    </location>
</feature>
<gene>
    <name evidence="3" type="ordered locus">glr0965</name>
</gene>
<dbReference type="PATRIC" id="fig|251221.4.peg.986"/>
<organism evidence="3 4">
    <name type="scientific">Gloeobacter violaceus (strain ATCC 29082 / PCC 7421)</name>
    <dbReference type="NCBI Taxonomy" id="251221"/>
    <lineage>
        <taxon>Bacteria</taxon>
        <taxon>Bacillati</taxon>
        <taxon>Cyanobacteriota</taxon>
        <taxon>Cyanophyceae</taxon>
        <taxon>Gloeobacterales</taxon>
        <taxon>Gloeobacteraceae</taxon>
        <taxon>Gloeobacter</taxon>
    </lineage>
</organism>
<dbReference type="PROSITE" id="PS51257">
    <property type="entry name" value="PROKAR_LIPOPROTEIN"/>
    <property type="match status" value="1"/>
</dbReference>
<dbReference type="InterPro" id="IPR051922">
    <property type="entry name" value="Bact_Sporulation_Assoc"/>
</dbReference>
<dbReference type="PANTHER" id="PTHR30032">
    <property type="entry name" value="N-ACETYLMURAMOYL-L-ALANINE AMIDASE-RELATED"/>
    <property type="match status" value="1"/>
</dbReference>
<dbReference type="Pfam" id="PF01520">
    <property type="entry name" value="Amidase_3"/>
    <property type="match status" value="1"/>
</dbReference>
<dbReference type="PANTHER" id="PTHR30032:SF1">
    <property type="entry name" value="N-ACETYLMURAMOYL-L-ALANINE AMIDASE LYTC"/>
    <property type="match status" value="1"/>
</dbReference>
<dbReference type="GO" id="GO:0008745">
    <property type="term" value="F:N-acetylmuramoyl-L-alanine amidase activity"/>
    <property type="evidence" value="ECO:0007669"/>
    <property type="project" value="InterPro"/>
</dbReference>
<dbReference type="AlphaFoldDB" id="Q7NM04"/>
<dbReference type="Pfam" id="PF11741">
    <property type="entry name" value="AMIN"/>
    <property type="match status" value="2"/>
</dbReference>
<dbReference type="GO" id="GO:0009253">
    <property type="term" value="P:peptidoglycan catabolic process"/>
    <property type="evidence" value="ECO:0007669"/>
    <property type="project" value="InterPro"/>
</dbReference>
<dbReference type="InParanoid" id="Q7NM04"/>
<dbReference type="KEGG" id="gvi:glr0965"/>
<dbReference type="EnsemblBacteria" id="BAC88906">
    <property type="protein sequence ID" value="BAC88906"/>
    <property type="gene ID" value="BAC88906"/>
</dbReference>
<dbReference type="InterPro" id="IPR021731">
    <property type="entry name" value="AMIN_dom"/>
</dbReference>
<proteinExistence type="predicted"/>
<reference evidence="3 4" key="1">
    <citation type="journal article" date="2003" name="DNA Res.">
        <title>Complete genome structure of Gloeobacter violaceus PCC 7421, a cyanobacterium that lacks thylakoids.</title>
        <authorList>
            <person name="Nakamura Y."/>
            <person name="Kaneko T."/>
            <person name="Sato S."/>
            <person name="Mimuro M."/>
            <person name="Miyashita H."/>
            <person name="Tsuchiya T."/>
            <person name="Sasamoto S."/>
            <person name="Watanabe A."/>
            <person name="Kawashima K."/>
            <person name="Kishida Y."/>
            <person name="Kiyokawa C."/>
            <person name="Kohara M."/>
            <person name="Matsumoto M."/>
            <person name="Matsuno A."/>
            <person name="Nakazaki N."/>
            <person name="Shimpo S."/>
            <person name="Takeuchi C."/>
            <person name="Yamada M."/>
            <person name="Tabata S."/>
        </authorList>
    </citation>
    <scope>NUCLEOTIDE SEQUENCE [LARGE SCALE GENOMIC DNA]</scope>
    <source>
        <strain evidence="4">ATCC 29082 / PCC 7421</strain>
    </source>
</reference>
<evidence type="ECO:0000256" key="1">
    <source>
        <dbReference type="SAM" id="SignalP"/>
    </source>
</evidence>
<dbReference type="HOGENOM" id="CLU_456943_0_0_3"/>
<keyword evidence="1" id="KW-0732">Signal</keyword>
<evidence type="ECO:0000313" key="3">
    <source>
        <dbReference type="EMBL" id="BAC88906.1"/>
    </source>
</evidence>
<dbReference type="PhylomeDB" id="Q7NM04"/>
<dbReference type="InterPro" id="IPR002508">
    <property type="entry name" value="MurNAc-LAA_cat"/>
</dbReference>
<dbReference type="CDD" id="cd02696">
    <property type="entry name" value="MurNAc-LAA"/>
    <property type="match status" value="1"/>
</dbReference>
<dbReference type="EMBL" id="BA000045">
    <property type="protein sequence ID" value="BAC88906.1"/>
    <property type="molecule type" value="Genomic_DNA"/>
</dbReference>
<dbReference type="eggNOG" id="COG0860">
    <property type="taxonomic scope" value="Bacteria"/>
</dbReference>
<keyword evidence="4" id="KW-1185">Reference proteome</keyword>
<evidence type="ECO:0000259" key="2">
    <source>
        <dbReference type="SMART" id="SM00646"/>
    </source>
</evidence>
<dbReference type="Gene3D" id="2.60.40.3500">
    <property type="match status" value="2"/>
</dbReference>
<name>Q7NM04_GLOVI</name>
<reference evidence="3 4" key="2">
    <citation type="journal article" date="2003" name="DNA Res.">
        <title>Complete genome structure of Gloeobacter violaceus PCC 7421, a cyanobacterium that lacks thylakoids (supplement).</title>
        <authorList>
            <person name="Nakamura Y."/>
            <person name="Kaneko T."/>
            <person name="Sato S."/>
            <person name="Mimuro M."/>
            <person name="Miyashita H."/>
            <person name="Tsuchiya T."/>
            <person name="Sasamoto S."/>
            <person name="Watanabe A."/>
            <person name="Kawashima K."/>
            <person name="Kishida Y."/>
            <person name="Kiyokawa C."/>
            <person name="Kohara M."/>
            <person name="Matsumoto M."/>
            <person name="Matsuno A."/>
            <person name="Nakazaki N."/>
            <person name="Shimpo S."/>
            <person name="Takeuchi C."/>
            <person name="Yamada M."/>
            <person name="Tabata S."/>
        </authorList>
    </citation>
    <scope>NUCLEOTIDE SEQUENCE [LARGE SCALE GENOMIC DNA]</scope>
    <source>
        <strain evidence="4">ATCC 29082 / PCC 7421</strain>
    </source>
</reference>